<organism evidence="2 3">
    <name type="scientific">Hungatella hathewayi WAL-18680</name>
    <dbReference type="NCBI Taxonomy" id="742737"/>
    <lineage>
        <taxon>Bacteria</taxon>
        <taxon>Bacillati</taxon>
        <taxon>Bacillota</taxon>
        <taxon>Clostridia</taxon>
        <taxon>Lachnospirales</taxon>
        <taxon>Lachnospiraceae</taxon>
        <taxon>Hungatella</taxon>
    </lineage>
</organism>
<keyword evidence="1" id="KW-0812">Transmembrane</keyword>
<evidence type="ECO:0000313" key="3">
    <source>
        <dbReference type="Proteomes" id="UP000005384"/>
    </source>
</evidence>
<dbReference type="PATRIC" id="fig|742737.3.peg.805"/>
<sequence length="323" mass="34825">MKGKRSNYITKERLGCFVACAVVYLFLDIPFRAMGFLNLLPLAGPKNALPMVAGLVFGPAGILGTAVGALVSGWVSGASFRAVASEAVSVAAASTFFYRFWYLIRRDGKTDLKSAGHMVQFFLTGVVAGFLMGGLEGILLADSYDSGFLTLCLEVGLSSSAWLLLIGMPVFILLTSVFAIRPWVPVHLFAAGDREEAGELVMDIGSDVQELAGVGDAVALYNEQKGIPAQRGYAIMSCVEELSVLIQQRLPETGKIHICIRSGSNVVVRLQYPGERYNPFAVRVAPGGPGANLDILGILMVREMAVHVGYRRRQEENELTMIV</sequence>
<name>G5IB88_9FIRM</name>
<keyword evidence="1" id="KW-1133">Transmembrane helix</keyword>
<dbReference type="HOGENOM" id="CLU_859894_0_0_9"/>
<dbReference type="OrthoDB" id="1807155at2"/>
<accession>G5IB88</accession>
<keyword evidence="3" id="KW-1185">Reference proteome</keyword>
<feature type="transmembrane region" description="Helical" evidence="1">
    <location>
        <begin position="51"/>
        <end position="71"/>
    </location>
</feature>
<evidence type="ECO:0000256" key="1">
    <source>
        <dbReference type="SAM" id="Phobius"/>
    </source>
</evidence>
<comment type="caution">
    <text evidence="2">The sequence shown here is derived from an EMBL/GenBank/DDBJ whole genome shotgun (WGS) entry which is preliminary data.</text>
</comment>
<feature type="transmembrane region" description="Helical" evidence="1">
    <location>
        <begin position="83"/>
        <end position="101"/>
    </location>
</feature>
<dbReference type="EMBL" id="ADLN01000006">
    <property type="protein sequence ID" value="EHI61195.1"/>
    <property type="molecule type" value="Genomic_DNA"/>
</dbReference>
<feature type="transmembrane region" description="Helical" evidence="1">
    <location>
        <begin position="12"/>
        <end position="31"/>
    </location>
</feature>
<protein>
    <submittedName>
        <fullName evidence="2">Uncharacterized protein</fullName>
    </submittedName>
</protein>
<dbReference type="Proteomes" id="UP000005384">
    <property type="component" value="Unassembled WGS sequence"/>
</dbReference>
<dbReference type="RefSeq" id="WP_006778796.1">
    <property type="nucleotide sequence ID" value="NZ_CP040506.1"/>
</dbReference>
<reference evidence="2 3" key="1">
    <citation type="submission" date="2011-08" db="EMBL/GenBank/DDBJ databases">
        <title>The Genome Sequence of Clostridium hathewayi WAL-18680.</title>
        <authorList>
            <consortium name="The Broad Institute Genome Sequencing Platform"/>
            <person name="Earl A."/>
            <person name="Ward D."/>
            <person name="Feldgarden M."/>
            <person name="Gevers D."/>
            <person name="Finegold S.M."/>
            <person name="Summanen P.H."/>
            <person name="Molitoris D.R."/>
            <person name="Song M."/>
            <person name="Daigneault M."/>
            <person name="Allen-Vercoe E."/>
            <person name="Young S.K."/>
            <person name="Zeng Q."/>
            <person name="Gargeya S."/>
            <person name="Fitzgerald M."/>
            <person name="Haas B."/>
            <person name="Abouelleil A."/>
            <person name="Alvarado L."/>
            <person name="Arachchi H.M."/>
            <person name="Berlin A."/>
            <person name="Brown A."/>
            <person name="Chapman S.B."/>
            <person name="Chen Z."/>
            <person name="Dunbar C."/>
            <person name="Freedman E."/>
            <person name="Gearin G."/>
            <person name="Gellesch M."/>
            <person name="Goldberg J."/>
            <person name="Griggs A."/>
            <person name="Gujja S."/>
            <person name="Heiman D."/>
            <person name="Howarth C."/>
            <person name="Larson L."/>
            <person name="Lui A."/>
            <person name="MacDonald P.J.P."/>
            <person name="Montmayeur A."/>
            <person name="Murphy C."/>
            <person name="Neiman D."/>
            <person name="Pearson M."/>
            <person name="Priest M."/>
            <person name="Roberts A."/>
            <person name="Saif S."/>
            <person name="Shea T."/>
            <person name="Shenoy N."/>
            <person name="Sisk P."/>
            <person name="Stolte C."/>
            <person name="Sykes S."/>
            <person name="Wortman J."/>
            <person name="Nusbaum C."/>
            <person name="Birren B."/>
        </authorList>
    </citation>
    <scope>NUCLEOTIDE SEQUENCE [LARGE SCALE GENOMIC DNA]</scope>
    <source>
        <strain evidence="2 3">WAL-18680</strain>
    </source>
</reference>
<evidence type="ECO:0000313" key="2">
    <source>
        <dbReference type="EMBL" id="EHI61195.1"/>
    </source>
</evidence>
<feature type="transmembrane region" description="Helical" evidence="1">
    <location>
        <begin position="162"/>
        <end position="184"/>
    </location>
</feature>
<proteinExistence type="predicted"/>
<dbReference type="AlphaFoldDB" id="G5IB88"/>
<keyword evidence="1" id="KW-0472">Membrane</keyword>
<gene>
    <name evidence="2" type="ORF">HMPREF9473_00810</name>
</gene>
<feature type="transmembrane region" description="Helical" evidence="1">
    <location>
        <begin position="121"/>
        <end position="141"/>
    </location>
</feature>